<organism evidence="7 8">
    <name type="scientific">Bradyrhizobium symbiodeficiens</name>
    <dbReference type="NCBI Taxonomy" id="1404367"/>
    <lineage>
        <taxon>Bacteria</taxon>
        <taxon>Pseudomonadati</taxon>
        <taxon>Pseudomonadota</taxon>
        <taxon>Alphaproteobacteria</taxon>
        <taxon>Hyphomicrobiales</taxon>
        <taxon>Nitrobacteraceae</taxon>
        <taxon>Bradyrhizobium</taxon>
    </lineage>
</organism>
<dbReference type="PROSITE" id="PS50931">
    <property type="entry name" value="HTH_LYSR"/>
    <property type="match status" value="1"/>
</dbReference>
<dbReference type="PANTHER" id="PTHR30537">
    <property type="entry name" value="HTH-TYPE TRANSCRIPTIONAL REGULATOR"/>
    <property type="match status" value="1"/>
</dbReference>
<dbReference type="SUPFAM" id="SSF46785">
    <property type="entry name" value="Winged helix' DNA-binding domain"/>
    <property type="match status" value="1"/>
</dbReference>
<dbReference type="SUPFAM" id="SSF53850">
    <property type="entry name" value="Periplasmic binding protein-like II"/>
    <property type="match status" value="1"/>
</dbReference>
<dbReference type="InterPro" id="IPR058163">
    <property type="entry name" value="LysR-type_TF_proteobact-type"/>
</dbReference>
<accession>A0A6G9AEZ7</accession>
<dbReference type="GO" id="GO:0003677">
    <property type="term" value="F:DNA binding"/>
    <property type="evidence" value="ECO:0007669"/>
    <property type="project" value="UniProtKB-KW"/>
</dbReference>
<dbReference type="Gene3D" id="3.40.190.290">
    <property type="match status" value="1"/>
</dbReference>
<sequence length="337" mass="36240">MKGHRFFLGCDAFASGDRESDLFKSKAVDGEYGFELFIMAMNDHLSSLRLFVRVARRGSFSAGGRELNIPQPTVSRMVAALERKVGVALFTRTTRAVTLTEAGADFLARVEPILSALDEAEYAVRGTGELRGVLRVGLSSTFAIREIAPRLPTFMDQHRALRVELVADDMRQNFVSESIDIGLRFGSLPDSTAVARRIAAWPRVIVASPAYLERFGVPQTPADLAAHSVIVGPSRLGPAWTFRKNGKVTSVRVGGRLTATVNEVATAAAVAGLGLTSMASVGCRGEIENGSLVRVLADWDMGSVELHAVFPDGRGAKPSARTFADFLVADSAKWSAV</sequence>
<evidence type="ECO:0000259" key="6">
    <source>
        <dbReference type="PROSITE" id="PS50931"/>
    </source>
</evidence>
<proteinExistence type="inferred from homology"/>
<dbReference type="AlphaFoldDB" id="A0A6G9AEZ7"/>
<evidence type="ECO:0000313" key="8">
    <source>
        <dbReference type="Proteomes" id="UP000500895"/>
    </source>
</evidence>
<dbReference type="EMBL" id="CP050066">
    <property type="protein sequence ID" value="QIP11027.2"/>
    <property type="molecule type" value="Genomic_DNA"/>
</dbReference>
<dbReference type="FunFam" id="1.10.10.10:FF:000001">
    <property type="entry name" value="LysR family transcriptional regulator"/>
    <property type="match status" value="1"/>
</dbReference>
<dbReference type="Gene3D" id="1.10.10.10">
    <property type="entry name" value="Winged helix-like DNA-binding domain superfamily/Winged helix DNA-binding domain"/>
    <property type="match status" value="1"/>
</dbReference>
<dbReference type="PANTHER" id="PTHR30537:SF5">
    <property type="entry name" value="HTH-TYPE TRANSCRIPTIONAL ACTIVATOR TTDR-RELATED"/>
    <property type="match status" value="1"/>
</dbReference>
<dbReference type="InterPro" id="IPR005119">
    <property type="entry name" value="LysR_subst-bd"/>
</dbReference>
<dbReference type="Pfam" id="PF03466">
    <property type="entry name" value="LysR_substrate"/>
    <property type="match status" value="1"/>
</dbReference>
<gene>
    <name evidence="7" type="ORF">HAV00_24640</name>
</gene>
<dbReference type="CDD" id="cd08422">
    <property type="entry name" value="PBP2_CrgA_like"/>
    <property type="match status" value="1"/>
</dbReference>
<keyword evidence="4" id="KW-0238">DNA-binding</keyword>
<comment type="similarity">
    <text evidence="2">Belongs to the LysR transcriptional regulatory family.</text>
</comment>
<dbReference type="InterPro" id="IPR036390">
    <property type="entry name" value="WH_DNA-bd_sf"/>
</dbReference>
<dbReference type="PRINTS" id="PR00039">
    <property type="entry name" value="HTHLYSR"/>
</dbReference>
<reference evidence="7 8" key="1">
    <citation type="journal article" date="2020" name="Int. J. Syst. Evol. Microbiol.">
        <title>Description and complete genome sequences of Bradyrhizobium symbiodeficiens sp. nov., a non-symbiotic bacterium associated with legumes native to Canada.</title>
        <authorList>
            <person name="Bromfield E.S.P."/>
            <person name="Cloutier S."/>
            <person name="Nguyen H.D.T."/>
        </authorList>
    </citation>
    <scope>NUCLEOTIDE SEQUENCE [LARGE SCALE GENOMIC DNA]</scope>
    <source>
        <strain evidence="7 8">101S1MB</strain>
    </source>
</reference>
<evidence type="ECO:0000256" key="4">
    <source>
        <dbReference type="ARBA" id="ARBA00023125"/>
    </source>
</evidence>
<dbReference type="GO" id="GO:0003700">
    <property type="term" value="F:DNA-binding transcription factor activity"/>
    <property type="evidence" value="ECO:0007669"/>
    <property type="project" value="InterPro"/>
</dbReference>
<evidence type="ECO:0000313" key="7">
    <source>
        <dbReference type="EMBL" id="QIP11027.2"/>
    </source>
</evidence>
<dbReference type="RefSeq" id="WP_244637421.1">
    <property type="nucleotide sequence ID" value="NZ_CP050066.2"/>
</dbReference>
<dbReference type="Proteomes" id="UP000500895">
    <property type="component" value="Chromosome"/>
</dbReference>
<evidence type="ECO:0000256" key="2">
    <source>
        <dbReference type="ARBA" id="ARBA00009437"/>
    </source>
</evidence>
<keyword evidence="3" id="KW-0805">Transcription regulation</keyword>
<dbReference type="InterPro" id="IPR000847">
    <property type="entry name" value="LysR_HTH_N"/>
</dbReference>
<evidence type="ECO:0000256" key="5">
    <source>
        <dbReference type="ARBA" id="ARBA00023163"/>
    </source>
</evidence>
<keyword evidence="5" id="KW-0804">Transcription</keyword>
<dbReference type="Pfam" id="PF00126">
    <property type="entry name" value="HTH_1"/>
    <property type="match status" value="1"/>
</dbReference>
<protein>
    <submittedName>
        <fullName evidence="7">LysR family transcriptional regulator</fullName>
    </submittedName>
</protein>
<dbReference type="InterPro" id="IPR036388">
    <property type="entry name" value="WH-like_DNA-bd_sf"/>
</dbReference>
<name>A0A6G9AEZ7_9BRAD</name>
<comment type="function">
    <text evidence="1">NodD regulates the expression of the nodABCFE genes which encode other nodulation proteins. NodD is also a negative regulator of its own expression. Binds flavonoids as inducers.</text>
</comment>
<evidence type="ECO:0000256" key="1">
    <source>
        <dbReference type="ARBA" id="ARBA00003502"/>
    </source>
</evidence>
<feature type="domain" description="HTH lysR-type" evidence="6">
    <location>
        <begin position="45"/>
        <end position="100"/>
    </location>
</feature>
<evidence type="ECO:0000256" key="3">
    <source>
        <dbReference type="ARBA" id="ARBA00023015"/>
    </source>
</evidence>